<feature type="domain" description="PB1" evidence="3">
    <location>
        <begin position="7"/>
        <end position="96"/>
    </location>
</feature>
<accession>A0A1I8IHM2</accession>
<dbReference type="SUPFAM" id="SSF54277">
    <property type="entry name" value="CAD &amp; PB1 domains"/>
    <property type="match status" value="1"/>
</dbReference>
<proteinExistence type="predicted"/>
<dbReference type="OrthoDB" id="5868434at2759"/>
<dbReference type="PANTHER" id="PTHR14102">
    <property type="entry name" value="PAR-6-RELATED"/>
    <property type="match status" value="1"/>
</dbReference>
<dbReference type="SMART" id="SM00228">
    <property type="entry name" value="PDZ"/>
    <property type="match status" value="1"/>
</dbReference>
<dbReference type="Gene3D" id="3.10.20.90">
    <property type="entry name" value="Phosphatidylinositol 3-kinase Catalytic Subunit, Chain A, domain 1"/>
    <property type="match status" value="1"/>
</dbReference>
<dbReference type="GO" id="GO:0007098">
    <property type="term" value="P:centrosome cycle"/>
    <property type="evidence" value="ECO:0007669"/>
    <property type="project" value="TreeGrafter"/>
</dbReference>
<feature type="compositionally biased region" description="Polar residues" evidence="1">
    <location>
        <begin position="258"/>
        <end position="274"/>
    </location>
</feature>
<dbReference type="InterPro" id="IPR001478">
    <property type="entry name" value="PDZ"/>
</dbReference>
<dbReference type="SMART" id="SM00666">
    <property type="entry name" value="PB1"/>
    <property type="match status" value="1"/>
</dbReference>
<dbReference type="PROSITE" id="PS51745">
    <property type="entry name" value="PB1"/>
    <property type="match status" value="1"/>
</dbReference>
<evidence type="ECO:0000313" key="4">
    <source>
        <dbReference type="Proteomes" id="UP000095280"/>
    </source>
</evidence>
<reference evidence="5 6" key="1">
    <citation type="submission" date="2016-11" db="UniProtKB">
        <authorList>
            <consortium name="WormBaseParasite"/>
        </authorList>
    </citation>
    <scope>IDENTIFICATION</scope>
</reference>
<dbReference type="Proteomes" id="UP000095280">
    <property type="component" value="Unplaced"/>
</dbReference>
<dbReference type="PROSITE" id="PS50106">
    <property type="entry name" value="PDZ"/>
    <property type="match status" value="1"/>
</dbReference>
<name>A0A1I8IHM2_9PLAT</name>
<dbReference type="WBParaSite" id="maker-uti_cns_0012639-snap-gene-0.3-mRNA-1">
    <property type="protein sequence ID" value="maker-uti_cns_0012639-snap-gene-0.3-mRNA-1"/>
    <property type="gene ID" value="maker-uti_cns_0012639-snap-gene-0.3"/>
</dbReference>
<dbReference type="InterPro" id="IPR053793">
    <property type="entry name" value="PB1-like"/>
</dbReference>
<sequence>MTLPGNVLEVKSRFGAEFRRFSITKAEYSFGSSNSSIDPFNKFYLLLQQLHLLSDQPFLIFYSARDDDVLPINNADNLAHAVSNANGLLRLQVFRKEEYTGYLSDLPQTRRHQKSRFAVGPFASSSSSSAAAPAPNRRITVLEDFRKVSSIIDVDIVPESYRRVKLMRSSSKPLGFYIRDGTSIRVTPNGIEKVPAIFISRLMQGGLAESTGLLAVNDEVIEVNGIEVTGKTLDQVTDMMVANSSNLILTTKPVNQSTCLQTNRRSRASQLSHESNSDARSYHSDSGGISRGGIGAGSYRQVQASAAAAPGVPRHHAHSGSLPTAAAYGAPDDTL</sequence>
<dbReference type="CDD" id="cd06718">
    <property type="entry name" value="PDZ_Par6-like"/>
    <property type="match status" value="1"/>
</dbReference>
<feature type="domain" description="PDZ" evidence="2">
    <location>
        <begin position="163"/>
        <end position="255"/>
    </location>
</feature>
<evidence type="ECO:0000256" key="1">
    <source>
        <dbReference type="SAM" id="MobiDB-lite"/>
    </source>
</evidence>
<dbReference type="Pfam" id="PF00564">
    <property type="entry name" value="PB1"/>
    <property type="match status" value="1"/>
</dbReference>
<feature type="region of interest" description="Disordered" evidence="1">
    <location>
        <begin position="305"/>
        <end position="335"/>
    </location>
</feature>
<feature type="region of interest" description="Disordered" evidence="1">
    <location>
        <begin position="258"/>
        <end position="288"/>
    </location>
</feature>
<dbReference type="WBParaSite" id="maker-uti_cns_0003126-snap-gene-0.3-mRNA-1">
    <property type="protein sequence ID" value="maker-uti_cns_0003126-snap-gene-0.3-mRNA-1"/>
    <property type="gene ID" value="maker-uti_cns_0003126-snap-gene-0.3"/>
</dbReference>
<dbReference type="STRING" id="282301.A0A1I8IHM2"/>
<protein>
    <submittedName>
        <fullName evidence="5 6">Partitioning defective 6 homolog gamma</fullName>
    </submittedName>
</protein>
<keyword evidence="4" id="KW-1185">Reference proteome</keyword>
<dbReference type="SUPFAM" id="SSF50156">
    <property type="entry name" value="PDZ domain-like"/>
    <property type="match status" value="1"/>
</dbReference>
<dbReference type="InterPro" id="IPR051741">
    <property type="entry name" value="PAR6_homolog"/>
</dbReference>
<dbReference type="PANTHER" id="PTHR14102:SF11">
    <property type="entry name" value="LD29223P"/>
    <property type="match status" value="1"/>
</dbReference>
<organism evidence="4 6">
    <name type="scientific">Macrostomum lignano</name>
    <dbReference type="NCBI Taxonomy" id="282301"/>
    <lineage>
        <taxon>Eukaryota</taxon>
        <taxon>Metazoa</taxon>
        <taxon>Spiralia</taxon>
        <taxon>Lophotrochozoa</taxon>
        <taxon>Platyhelminthes</taxon>
        <taxon>Rhabditophora</taxon>
        <taxon>Macrostomorpha</taxon>
        <taxon>Macrostomida</taxon>
        <taxon>Macrostomidae</taxon>
        <taxon>Macrostomum</taxon>
    </lineage>
</organism>
<dbReference type="Pfam" id="PF00595">
    <property type="entry name" value="PDZ"/>
    <property type="match status" value="1"/>
</dbReference>
<evidence type="ECO:0000313" key="6">
    <source>
        <dbReference type="WBParaSite" id="maker-uti_cns_0012639-snap-gene-0.3-mRNA-1"/>
    </source>
</evidence>
<dbReference type="InterPro" id="IPR036034">
    <property type="entry name" value="PDZ_sf"/>
</dbReference>
<dbReference type="Gene3D" id="2.30.42.10">
    <property type="match status" value="1"/>
</dbReference>
<dbReference type="InterPro" id="IPR000270">
    <property type="entry name" value="PB1_dom"/>
</dbReference>
<evidence type="ECO:0000259" key="2">
    <source>
        <dbReference type="PROSITE" id="PS50106"/>
    </source>
</evidence>
<dbReference type="AlphaFoldDB" id="A0A1I8IHM2"/>
<evidence type="ECO:0000313" key="5">
    <source>
        <dbReference type="WBParaSite" id="maker-uti_cns_0003126-snap-gene-0.3-mRNA-1"/>
    </source>
</evidence>
<evidence type="ECO:0000259" key="3">
    <source>
        <dbReference type="PROSITE" id="PS51745"/>
    </source>
</evidence>